<organism evidence="1 3">
    <name type="scientific">Medicago truncatula</name>
    <name type="common">Barrel medic</name>
    <name type="synonym">Medicago tribuloides</name>
    <dbReference type="NCBI Taxonomy" id="3880"/>
    <lineage>
        <taxon>Eukaryota</taxon>
        <taxon>Viridiplantae</taxon>
        <taxon>Streptophyta</taxon>
        <taxon>Embryophyta</taxon>
        <taxon>Tracheophyta</taxon>
        <taxon>Spermatophyta</taxon>
        <taxon>Magnoliopsida</taxon>
        <taxon>eudicotyledons</taxon>
        <taxon>Gunneridae</taxon>
        <taxon>Pentapetalae</taxon>
        <taxon>rosids</taxon>
        <taxon>fabids</taxon>
        <taxon>Fabales</taxon>
        <taxon>Fabaceae</taxon>
        <taxon>Papilionoideae</taxon>
        <taxon>50 kb inversion clade</taxon>
        <taxon>NPAAA clade</taxon>
        <taxon>Hologalegina</taxon>
        <taxon>IRL clade</taxon>
        <taxon>Trifolieae</taxon>
        <taxon>Medicago</taxon>
    </lineage>
</organism>
<dbReference type="EMBL" id="CM001220">
    <property type="protein sequence ID" value="KEH29535.1"/>
    <property type="molecule type" value="Genomic_DNA"/>
</dbReference>
<dbReference type="Proteomes" id="UP000002051">
    <property type="component" value="Chromosome 4"/>
</dbReference>
<reference evidence="2" key="3">
    <citation type="submission" date="2015-04" db="UniProtKB">
        <authorList>
            <consortium name="EnsemblPlants"/>
        </authorList>
    </citation>
    <scope>IDENTIFICATION</scope>
    <source>
        <strain evidence="2">cv. Jemalong A17</strain>
    </source>
</reference>
<gene>
    <name evidence="1" type="ordered locus">MTR_4g044383</name>
</gene>
<protein>
    <submittedName>
        <fullName evidence="1 2">Uncharacterized protein</fullName>
    </submittedName>
</protein>
<proteinExistence type="predicted"/>
<dbReference type="EnsemblPlants" id="KEH29535">
    <property type="protein sequence ID" value="KEH29535"/>
    <property type="gene ID" value="MTR_4g044383"/>
</dbReference>
<reference evidence="1 3" key="2">
    <citation type="journal article" date="2014" name="BMC Genomics">
        <title>An improved genome release (version Mt4.0) for the model legume Medicago truncatula.</title>
        <authorList>
            <person name="Tang H."/>
            <person name="Krishnakumar V."/>
            <person name="Bidwell S."/>
            <person name="Rosen B."/>
            <person name="Chan A."/>
            <person name="Zhou S."/>
            <person name="Gentzbittel L."/>
            <person name="Childs K.L."/>
            <person name="Yandell M."/>
            <person name="Gundlach H."/>
            <person name="Mayer K.F."/>
            <person name="Schwartz D.C."/>
            <person name="Town C.D."/>
        </authorList>
    </citation>
    <scope>GENOME REANNOTATION</scope>
    <source>
        <strain evidence="1">A17</strain>
        <strain evidence="2 3">cv. Jemalong A17</strain>
    </source>
</reference>
<dbReference type="HOGENOM" id="CLU_2240581_0_0_1"/>
<reference evidence="1 3" key="1">
    <citation type="journal article" date="2011" name="Nature">
        <title>The Medicago genome provides insight into the evolution of rhizobial symbioses.</title>
        <authorList>
            <person name="Young N.D."/>
            <person name="Debelle F."/>
            <person name="Oldroyd G.E."/>
            <person name="Geurts R."/>
            <person name="Cannon S.B."/>
            <person name="Udvardi M.K."/>
            <person name="Benedito V.A."/>
            <person name="Mayer K.F."/>
            <person name="Gouzy J."/>
            <person name="Schoof H."/>
            <person name="Van de Peer Y."/>
            <person name="Proost S."/>
            <person name="Cook D.R."/>
            <person name="Meyers B.C."/>
            <person name="Spannagl M."/>
            <person name="Cheung F."/>
            <person name="De Mita S."/>
            <person name="Krishnakumar V."/>
            <person name="Gundlach H."/>
            <person name="Zhou S."/>
            <person name="Mudge J."/>
            <person name="Bharti A.K."/>
            <person name="Murray J.D."/>
            <person name="Naoumkina M.A."/>
            <person name="Rosen B."/>
            <person name="Silverstein K.A."/>
            <person name="Tang H."/>
            <person name="Rombauts S."/>
            <person name="Zhao P.X."/>
            <person name="Zhou P."/>
            <person name="Barbe V."/>
            <person name="Bardou P."/>
            <person name="Bechner M."/>
            <person name="Bellec A."/>
            <person name="Berger A."/>
            <person name="Berges H."/>
            <person name="Bidwell S."/>
            <person name="Bisseling T."/>
            <person name="Choisne N."/>
            <person name="Couloux A."/>
            <person name="Denny R."/>
            <person name="Deshpande S."/>
            <person name="Dai X."/>
            <person name="Doyle J.J."/>
            <person name="Dudez A.M."/>
            <person name="Farmer A.D."/>
            <person name="Fouteau S."/>
            <person name="Franken C."/>
            <person name="Gibelin C."/>
            <person name="Gish J."/>
            <person name="Goldstein S."/>
            <person name="Gonzalez A.J."/>
            <person name="Green P.J."/>
            <person name="Hallab A."/>
            <person name="Hartog M."/>
            <person name="Hua A."/>
            <person name="Humphray S.J."/>
            <person name="Jeong D.H."/>
            <person name="Jing Y."/>
            <person name="Jocker A."/>
            <person name="Kenton S.M."/>
            <person name="Kim D.J."/>
            <person name="Klee K."/>
            <person name="Lai H."/>
            <person name="Lang C."/>
            <person name="Lin S."/>
            <person name="Macmil S.L."/>
            <person name="Magdelenat G."/>
            <person name="Matthews L."/>
            <person name="McCorrison J."/>
            <person name="Monaghan E.L."/>
            <person name="Mun J.H."/>
            <person name="Najar F.Z."/>
            <person name="Nicholson C."/>
            <person name="Noirot C."/>
            <person name="O'Bleness M."/>
            <person name="Paule C.R."/>
            <person name="Poulain J."/>
            <person name="Prion F."/>
            <person name="Qin B."/>
            <person name="Qu C."/>
            <person name="Retzel E.F."/>
            <person name="Riddle C."/>
            <person name="Sallet E."/>
            <person name="Samain S."/>
            <person name="Samson N."/>
            <person name="Sanders I."/>
            <person name="Saurat O."/>
            <person name="Scarpelli C."/>
            <person name="Schiex T."/>
            <person name="Segurens B."/>
            <person name="Severin A.J."/>
            <person name="Sherrier D.J."/>
            <person name="Shi R."/>
            <person name="Sims S."/>
            <person name="Singer S.R."/>
            <person name="Sinharoy S."/>
            <person name="Sterck L."/>
            <person name="Viollet A."/>
            <person name="Wang B.B."/>
            <person name="Wang K."/>
            <person name="Wang M."/>
            <person name="Wang X."/>
            <person name="Warfsmann J."/>
            <person name="Weissenbach J."/>
            <person name="White D.D."/>
            <person name="White J.D."/>
            <person name="Wiley G.B."/>
            <person name="Wincker P."/>
            <person name="Xing Y."/>
            <person name="Yang L."/>
            <person name="Yao Z."/>
            <person name="Ying F."/>
            <person name="Zhai J."/>
            <person name="Zhou L."/>
            <person name="Zuber A."/>
            <person name="Denarie J."/>
            <person name="Dixon R.A."/>
            <person name="May G.D."/>
            <person name="Schwartz D.C."/>
            <person name="Rogers J."/>
            <person name="Quetier F."/>
            <person name="Town C.D."/>
            <person name="Roe B.A."/>
        </authorList>
    </citation>
    <scope>NUCLEOTIDE SEQUENCE [LARGE SCALE GENOMIC DNA]</scope>
    <source>
        <strain evidence="1">A17</strain>
        <strain evidence="2 3">cv. Jemalong A17</strain>
    </source>
</reference>
<dbReference type="AlphaFoldDB" id="A0A072UUJ7"/>
<accession>A0A072UUJ7</accession>
<evidence type="ECO:0000313" key="1">
    <source>
        <dbReference type="EMBL" id="KEH29535.1"/>
    </source>
</evidence>
<evidence type="ECO:0000313" key="2">
    <source>
        <dbReference type="EnsemblPlants" id="KEH29535"/>
    </source>
</evidence>
<keyword evidence="3" id="KW-1185">Reference proteome</keyword>
<name>A0A072UUJ7_MEDTR</name>
<evidence type="ECO:0000313" key="3">
    <source>
        <dbReference type="Proteomes" id="UP000002051"/>
    </source>
</evidence>
<sequence length="105" mass="12284">MELLLSYNIISSLSVSLLRTGLPLTFITRAYSSSSLNPFSIFFSHTHTFSLSLLTAKYFAGYFKTAAEQISLTLSQRDRTQRHKVWYVDFGVYEYEFSIWEDHFF</sequence>